<evidence type="ECO:0000256" key="6">
    <source>
        <dbReference type="SAM" id="MobiDB-lite"/>
    </source>
</evidence>
<name>A0A131YPA2_RHIAP</name>
<evidence type="ECO:0000256" key="2">
    <source>
        <dbReference type="ARBA" id="ARBA00007262"/>
    </source>
</evidence>
<proteinExistence type="inferred from homology"/>
<evidence type="ECO:0000256" key="5">
    <source>
        <dbReference type="ARBA" id="ARBA00023136"/>
    </source>
</evidence>
<evidence type="ECO:0000256" key="3">
    <source>
        <dbReference type="ARBA" id="ARBA00022692"/>
    </source>
</evidence>
<dbReference type="Gene3D" id="6.10.110.10">
    <property type="match status" value="1"/>
</dbReference>
<sequence>MASTLLTSSLPGEPSVTKDRDSFTKPNAWGFASKSCEVPNSVTSHLPADPNKVCIMIDRRTLIIGAAATESIGETANIYAVLEYRRLSLNVGAAAAMVAVPVALSAVGFGKIGVTAGSTAAAINSSIGATIAKGSLFSLCQHWGAVGVPAALKATVAAGGAGVAGGAAYVGTSAPVQFVASKTVGGVKAVANTVAPAVPMALYVASKTGSCLVGATMLMKTGAVAAGTHLGILGTGAPTDGSVKPPSACQ</sequence>
<dbReference type="Pfam" id="PF06140">
    <property type="entry name" value="Ifi-6-16"/>
    <property type="match status" value="1"/>
</dbReference>
<reference evidence="7" key="1">
    <citation type="journal article" date="2016" name="Ticks Tick Borne Dis.">
        <title>De novo assembly and annotation of the salivary gland transcriptome of Rhipicephalus appendiculatus male and female ticks during blood feeding.</title>
        <authorList>
            <person name="de Castro M.H."/>
            <person name="de Klerk D."/>
            <person name="Pienaar R."/>
            <person name="Latif A.A."/>
            <person name="Rees D.J."/>
            <person name="Mans B.J."/>
        </authorList>
    </citation>
    <scope>NUCLEOTIDE SEQUENCE</scope>
    <source>
        <tissue evidence="7">Salivary glands</tissue>
    </source>
</reference>
<protein>
    <submittedName>
        <fullName evidence="7">Interferon alpha inducible protein</fullName>
    </submittedName>
</protein>
<evidence type="ECO:0000313" key="7">
    <source>
        <dbReference type="EMBL" id="JAP79731.1"/>
    </source>
</evidence>
<accession>A0A131YPA2</accession>
<keyword evidence="4" id="KW-1133">Transmembrane helix</keyword>
<organism evidence="7">
    <name type="scientific">Rhipicephalus appendiculatus</name>
    <name type="common">Brown ear tick</name>
    <dbReference type="NCBI Taxonomy" id="34631"/>
    <lineage>
        <taxon>Eukaryota</taxon>
        <taxon>Metazoa</taxon>
        <taxon>Ecdysozoa</taxon>
        <taxon>Arthropoda</taxon>
        <taxon>Chelicerata</taxon>
        <taxon>Arachnida</taxon>
        <taxon>Acari</taxon>
        <taxon>Parasitiformes</taxon>
        <taxon>Ixodida</taxon>
        <taxon>Ixodoidea</taxon>
        <taxon>Ixodidae</taxon>
        <taxon>Rhipicephalinae</taxon>
        <taxon>Rhipicephalus</taxon>
        <taxon>Rhipicephalus</taxon>
    </lineage>
</organism>
<dbReference type="EMBL" id="GEDV01008826">
    <property type="protein sequence ID" value="JAP79731.1"/>
    <property type="molecule type" value="Transcribed_RNA"/>
</dbReference>
<feature type="compositionally biased region" description="Polar residues" evidence="6">
    <location>
        <begin position="1"/>
        <end position="10"/>
    </location>
</feature>
<dbReference type="AlphaFoldDB" id="A0A131YPA2"/>
<comment type="subcellular location">
    <subcellularLocation>
        <location evidence="1">Membrane</location>
        <topology evidence="1">Multi-pass membrane protein</topology>
    </subcellularLocation>
</comment>
<comment type="similarity">
    <text evidence="2">Belongs to the IFI6/IFI27 family.</text>
</comment>
<evidence type="ECO:0000256" key="4">
    <source>
        <dbReference type="ARBA" id="ARBA00022989"/>
    </source>
</evidence>
<dbReference type="GO" id="GO:0016020">
    <property type="term" value="C:membrane"/>
    <property type="evidence" value="ECO:0007669"/>
    <property type="project" value="UniProtKB-SubCell"/>
</dbReference>
<dbReference type="InterPro" id="IPR038213">
    <property type="entry name" value="IFI6/IFI27-like_sf"/>
</dbReference>
<keyword evidence="3" id="KW-0812">Transmembrane</keyword>
<dbReference type="InterPro" id="IPR009311">
    <property type="entry name" value="IFI6/IFI27-like"/>
</dbReference>
<feature type="region of interest" description="Disordered" evidence="6">
    <location>
        <begin position="1"/>
        <end position="21"/>
    </location>
</feature>
<evidence type="ECO:0000256" key="1">
    <source>
        <dbReference type="ARBA" id="ARBA00004141"/>
    </source>
</evidence>
<keyword evidence="5" id="KW-0472">Membrane</keyword>